<comment type="caution">
    <text evidence="1">The sequence shown here is derived from an EMBL/GenBank/DDBJ whole genome shotgun (WGS) entry which is preliminary data.</text>
</comment>
<proteinExistence type="predicted"/>
<dbReference type="EMBL" id="BFAV01000157">
    <property type="protein sequence ID" value="GBF35101.1"/>
    <property type="molecule type" value="Genomic_DNA"/>
</dbReference>
<evidence type="ECO:0000313" key="1">
    <source>
        <dbReference type="EMBL" id="GBF35101.1"/>
    </source>
</evidence>
<dbReference type="AlphaFoldDB" id="A0A2L2XMC4"/>
<keyword evidence="2" id="KW-1185">Reference proteome</keyword>
<dbReference type="Proteomes" id="UP000239549">
    <property type="component" value="Unassembled WGS sequence"/>
</dbReference>
<accession>A0A2L2XMC4</accession>
<protein>
    <submittedName>
        <fullName evidence="1">Uncharacterized protein</fullName>
    </submittedName>
</protein>
<sequence>MKKYVELKFRNSGKLLKITEKGKPVERRGRKANDLRWSYSTMMAGLPK</sequence>
<evidence type="ECO:0000313" key="2">
    <source>
        <dbReference type="Proteomes" id="UP000239549"/>
    </source>
</evidence>
<gene>
    <name evidence="1" type="ORF">DCCM_4224</name>
</gene>
<name>A0A2L2XMC4_9FIRM</name>
<organism evidence="1 2">
    <name type="scientific">Desulfocucumis palustris</name>
    <dbReference type="NCBI Taxonomy" id="1898651"/>
    <lineage>
        <taxon>Bacteria</taxon>
        <taxon>Bacillati</taxon>
        <taxon>Bacillota</taxon>
        <taxon>Clostridia</taxon>
        <taxon>Eubacteriales</taxon>
        <taxon>Desulfocucumaceae</taxon>
        <taxon>Desulfocucumis</taxon>
    </lineage>
</organism>
<reference evidence="2" key="1">
    <citation type="submission" date="2018-02" db="EMBL/GenBank/DDBJ databases">
        <title>Genome sequence of Desulfocucumis palustris strain NAW-5.</title>
        <authorList>
            <person name="Watanabe M."/>
            <person name="Kojima H."/>
            <person name="Fukui M."/>
        </authorList>
    </citation>
    <scope>NUCLEOTIDE SEQUENCE [LARGE SCALE GENOMIC DNA]</scope>
    <source>
        <strain evidence="2">NAW-5</strain>
    </source>
</reference>